<name>F8QC11_SERL3</name>
<reference evidence="2" key="1">
    <citation type="journal article" date="2011" name="Science">
        <title>The plant cell wall-decomposing machinery underlies the functional diversity of forest fungi.</title>
        <authorList>
            <person name="Eastwood D.C."/>
            <person name="Floudas D."/>
            <person name="Binder M."/>
            <person name="Majcherczyk A."/>
            <person name="Schneider P."/>
            <person name="Aerts A."/>
            <person name="Asiegbu F.O."/>
            <person name="Baker S.E."/>
            <person name="Barry K."/>
            <person name="Bendiksby M."/>
            <person name="Blumentritt M."/>
            <person name="Coutinho P.M."/>
            <person name="Cullen D."/>
            <person name="de Vries R.P."/>
            <person name="Gathman A."/>
            <person name="Goodell B."/>
            <person name="Henrissat B."/>
            <person name="Ihrmark K."/>
            <person name="Kauserud H."/>
            <person name="Kohler A."/>
            <person name="LaButti K."/>
            <person name="Lapidus A."/>
            <person name="Lavin J.L."/>
            <person name="Lee Y.-H."/>
            <person name="Lindquist E."/>
            <person name="Lilly W."/>
            <person name="Lucas S."/>
            <person name="Morin E."/>
            <person name="Murat C."/>
            <person name="Oguiza J.A."/>
            <person name="Park J."/>
            <person name="Pisabarro A.G."/>
            <person name="Riley R."/>
            <person name="Rosling A."/>
            <person name="Salamov A."/>
            <person name="Schmidt O."/>
            <person name="Schmutz J."/>
            <person name="Skrede I."/>
            <person name="Stenlid J."/>
            <person name="Wiebenga A."/>
            <person name="Xie X."/>
            <person name="Kuees U."/>
            <person name="Hibbett D.S."/>
            <person name="Hoffmeister D."/>
            <person name="Hoegberg N."/>
            <person name="Martin F."/>
            <person name="Grigoriev I.V."/>
            <person name="Watkinson S.C."/>
        </authorList>
    </citation>
    <scope>NUCLEOTIDE SEQUENCE [LARGE SCALE GENOMIC DNA]</scope>
    <source>
        <strain evidence="2">strain S7.3</strain>
    </source>
</reference>
<evidence type="ECO:0000313" key="1">
    <source>
        <dbReference type="EMBL" id="EGN94130.1"/>
    </source>
</evidence>
<protein>
    <submittedName>
        <fullName evidence="1">Uncharacterized protein</fullName>
    </submittedName>
</protein>
<evidence type="ECO:0000313" key="2">
    <source>
        <dbReference type="Proteomes" id="UP000008063"/>
    </source>
</evidence>
<dbReference type="EMBL" id="GL945489">
    <property type="protein sequence ID" value="EGN94130.1"/>
    <property type="molecule type" value="Genomic_DNA"/>
</dbReference>
<proteinExistence type="predicted"/>
<dbReference type="HOGENOM" id="CLU_2135059_0_0_1"/>
<dbReference type="Proteomes" id="UP000008063">
    <property type="component" value="Unassembled WGS sequence"/>
</dbReference>
<organism evidence="2">
    <name type="scientific">Serpula lacrymans var. lacrymans (strain S7.3)</name>
    <name type="common">Dry rot fungus</name>
    <dbReference type="NCBI Taxonomy" id="936435"/>
    <lineage>
        <taxon>Eukaryota</taxon>
        <taxon>Fungi</taxon>
        <taxon>Dikarya</taxon>
        <taxon>Basidiomycota</taxon>
        <taxon>Agaricomycotina</taxon>
        <taxon>Agaricomycetes</taxon>
        <taxon>Agaricomycetidae</taxon>
        <taxon>Boletales</taxon>
        <taxon>Coniophorineae</taxon>
        <taxon>Serpulaceae</taxon>
        <taxon>Serpula</taxon>
    </lineage>
</organism>
<gene>
    <name evidence="1" type="ORF">SERLA73DRAFT_188722</name>
</gene>
<keyword evidence="2" id="KW-1185">Reference proteome</keyword>
<accession>F8QC11</accession>
<dbReference type="InParanoid" id="F8QC11"/>
<dbReference type="AlphaFoldDB" id="F8QC11"/>
<sequence length="113" mass="12816">MDTIHASGYCAKVPIRVNMRSLRSFKRYMRDFRCLLGCFPRKFKFTTSAPPNNEIQRHCPYDQDCNNTAYCSSYNSANGRLCARAGGKWVRIEGNSLCGSICTGVWSAIFARK</sequence>